<dbReference type="PROSITE" id="PS00801">
    <property type="entry name" value="TRANSKETOLASE_1"/>
    <property type="match status" value="1"/>
</dbReference>
<keyword evidence="3" id="KW-0808">Transferase</keyword>
<keyword evidence="4" id="KW-0479">Metal-binding</keyword>
<feature type="domain" description="Transketolase N-terminal" evidence="6">
    <location>
        <begin position="9"/>
        <end position="269"/>
    </location>
</feature>
<evidence type="ECO:0000256" key="3">
    <source>
        <dbReference type="ARBA" id="ARBA00022679"/>
    </source>
</evidence>
<protein>
    <submittedName>
        <fullName evidence="7">Transketolase</fullName>
    </submittedName>
</protein>
<comment type="caution">
    <text evidence="7">The sequence shown here is derived from an EMBL/GenBank/DDBJ whole genome shotgun (WGS) entry which is preliminary data.</text>
</comment>
<reference evidence="7" key="1">
    <citation type="submission" date="2018-08" db="EMBL/GenBank/DDBJ databases">
        <title>Murine metabolic-syndrome-specific gut microbial biobank.</title>
        <authorList>
            <person name="Liu C."/>
        </authorList>
    </citation>
    <scope>NUCLEOTIDE SEQUENCE [LARGE SCALE GENOMIC DNA]</scope>
    <source>
        <strain evidence="7">Z82</strain>
    </source>
</reference>
<dbReference type="GO" id="GO:0016740">
    <property type="term" value="F:transferase activity"/>
    <property type="evidence" value="ECO:0007669"/>
    <property type="project" value="UniProtKB-KW"/>
</dbReference>
<sequence>MNPAQLEALANRMRQDIVSMIAEAGSGHPGGSLSCIDILAALYFGGVMNHDPANPDDPNRDRFVMAKGHAAPALYAALAHAGYFPTEELATLRKLGSRLQGHPDRNLLPGVEVSTGSLGQGLSIASGMACGLRLDGNDATVFALMGDGECQEGQVWEAAMFSAHRGLDNLVAIVDRNGLQIDGATTEVCNPESLSAKFQAFGFNTATVDGHDIAATIACLTMAKQARNGKPWAIVAQTVKGKGVSFMENQAGWHGKAPNAEQTQQALQELSEALSRIEETEGYRG</sequence>
<accession>A0A7C9JCT0</accession>
<comment type="similarity">
    <text evidence="2">Belongs to the transketolase family.</text>
</comment>
<dbReference type="SUPFAM" id="SSF52518">
    <property type="entry name" value="Thiamin diphosphate-binding fold (THDP-binding)"/>
    <property type="match status" value="1"/>
</dbReference>
<keyword evidence="5" id="KW-0786">Thiamine pyrophosphate</keyword>
<proteinExistence type="inferred from homology"/>
<dbReference type="PANTHER" id="PTHR47514:SF1">
    <property type="entry name" value="TRANSKETOLASE N-TERMINAL SECTION-RELATED"/>
    <property type="match status" value="1"/>
</dbReference>
<organism evidence="7">
    <name type="scientific">Muribaculaceae bacterium Z82</name>
    <dbReference type="NCBI Taxonomy" id="2304548"/>
    <lineage>
        <taxon>Bacteria</taxon>
        <taxon>Pseudomonadati</taxon>
        <taxon>Bacteroidota</taxon>
        <taxon>Bacteroidia</taxon>
        <taxon>Bacteroidales</taxon>
        <taxon>Muribaculaceae</taxon>
    </lineage>
</organism>
<evidence type="ECO:0000256" key="5">
    <source>
        <dbReference type="ARBA" id="ARBA00023052"/>
    </source>
</evidence>
<evidence type="ECO:0000256" key="1">
    <source>
        <dbReference type="ARBA" id="ARBA00001964"/>
    </source>
</evidence>
<dbReference type="Gene3D" id="3.40.50.970">
    <property type="match status" value="1"/>
</dbReference>
<evidence type="ECO:0000256" key="4">
    <source>
        <dbReference type="ARBA" id="ARBA00022723"/>
    </source>
</evidence>
<evidence type="ECO:0000256" key="2">
    <source>
        <dbReference type="ARBA" id="ARBA00007131"/>
    </source>
</evidence>
<dbReference type="InterPro" id="IPR049557">
    <property type="entry name" value="Transketolase_CS"/>
</dbReference>
<dbReference type="PANTHER" id="PTHR47514">
    <property type="entry name" value="TRANSKETOLASE N-TERMINAL SECTION-RELATED"/>
    <property type="match status" value="1"/>
</dbReference>
<evidence type="ECO:0000313" key="7">
    <source>
        <dbReference type="EMBL" id="NBI33676.1"/>
    </source>
</evidence>
<dbReference type="Pfam" id="PF00456">
    <property type="entry name" value="Transketolase_N"/>
    <property type="match status" value="1"/>
</dbReference>
<dbReference type="InterPro" id="IPR005474">
    <property type="entry name" value="Transketolase_N"/>
</dbReference>
<gene>
    <name evidence="7" type="ORF">D1639_01225</name>
</gene>
<name>A0A7C9JCT0_9BACT</name>
<dbReference type="AlphaFoldDB" id="A0A7C9JCT0"/>
<dbReference type="InterPro" id="IPR029061">
    <property type="entry name" value="THDP-binding"/>
</dbReference>
<dbReference type="EMBL" id="QWKH01000004">
    <property type="protein sequence ID" value="NBI33676.1"/>
    <property type="molecule type" value="Genomic_DNA"/>
</dbReference>
<comment type="cofactor">
    <cofactor evidence="1">
        <name>thiamine diphosphate</name>
        <dbReference type="ChEBI" id="CHEBI:58937"/>
    </cofactor>
</comment>
<evidence type="ECO:0000259" key="6">
    <source>
        <dbReference type="Pfam" id="PF00456"/>
    </source>
</evidence>
<dbReference type="GO" id="GO:0046872">
    <property type="term" value="F:metal ion binding"/>
    <property type="evidence" value="ECO:0007669"/>
    <property type="project" value="UniProtKB-KW"/>
</dbReference>
<dbReference type="CDD" id="cd02012">
    <property type="entry name" value="TPP_TK"/>
    <property type="match status" value="1"/>
</dbReference>